<gene>
    <name evidence="2" type="ORF">EIN_145850</name>
</gene>
<reference evidence="2 3" key="1">
    <citation type="submission" date="2012-10" db="EMBL/GenBank/DDBJ databases">
        <authorList>
            <person name="Zafar N."/>
            <person name="Inman J."/>
            <person name="Hall N."/>
            <person name="Lorenzi H."/>
            <person name="Caler E."/>
        </authorList>
    </citation>
    <scope>NUCLEOTIDE SEQUENCE [LARGE SCALE GENOMIC DNA]</scope>
    <source>
        <strain evidence="2 3">IP1</strain>
    </source>
</reference>
<dbReference type="VEuPathDB" id="AmoebaDB:EIN_145850"/>
<dbReference type="RefSeq" id="XP_004254372.1">
    <property type="nucleotide sequence ID" value="XM_004254324.1"/>
</dbReference>
<proteinExistence type="predicted"/>
<organism evidence="2 3">
    <name type="scientific">Entamoeba invadens IP1</name>
    <dbReference type="NCBI Taxonomy" id="370355"/>
    <lineage>
        <taxon>Eukaryota</taxon>
        <taxon>Amoebozoa</taxon>
        <taxon>Evosea</taxon>
        <taxon>Archamoebae</taxon>
        <taxon>Mastigamoebida</taxon>
        <taxon>Entamoebidae</taxon>
        <taxon>Entamoeba</taxon>
    </lineage>
</organism>
<dbReference type="Proteomes" id="UP000014680">
    <property type="component" value="Unassembled WGS sequence"/>
</dbReference>
<name>L7FL44_ENTIV</name>
<dbReference type="KEGG" id="eiv:EIN_145850"/>
<accession>L7FL44</accession>
<feature type="region of interest" description="Disordered" evidence="1">
    <location>
        <begin position="362"/>
        <end position="419"/>
    </location>
</feature>
<dbReference type="GeneID" id="14886577"/>
<dbReference type="AlphaFoldDB" id="L7FL44"/>
<evidence type="ECO:0000313" key="3">
    <source>
        <dbReference type="Proteomes" id="UP000014680"/>
    </source>
</evidence>
<feature type="compositionally biased region" description="Acidic residues" evidence="1">
    <location>
        <begin position="378"/>
        <end position="397"/>
    </location>
</feature>
<dbReference type="EMBL" id="KB206843">
    <property type="protein sequence ID" value="ELP87601.1"/>
    <property type="molecule type" value="Genomic_DNA"/>
</dbReference>
<sequence>MTKLENFYLMNVSLYLNTMNTLQNFMLVNKKCQSCLTSLYINPYIDVSNEILKLSIKEQNILYLKIFNFIEKTFPKINTLQCTEYMLTTPTSFYTKINKIRIVKTPRPFEYTGSLHSQPLQLTVVPKLENMFLFGNSFGNYLPSQFVNLRIVHLNAWRRNIPLIVDIIDLPRIEKITLWNCTDPNYLYMMSQLLDGKDDLLVLELVFKNSEVSDTEKNKLNCSRMKKLQTIKIALFVEKCLLREVMREEFEKIISKLRSQNVNVFDCGETYVDKCCVLDDSRFVGEVSVTTQSALNNTNFKYDRSMRHQFDYIPNRGNFGKWMNNTRRSKEVRSKRYNYCNEKLIDRNFYVIRRESKRGFRGRGMERYNGTPTPFSDDIYDNENWTDNDVENGEQNEDANNIEIDKNANSIKDDDDERQEKLEDKTVENDIQNEEEIEDETSTTEQVKSQKDLIRIPLTSPLLLVDDLINRMCVLSKQIKVLNVVSLSNMNLSDFKLMTLCIEKCRNCTFSNVVLNRLLCTKCTKITFDKLQIKDSIYLDTSNKMSFFEFSHFCFFKIRQSEDVKISNLVLQKLRIFNCKSVTVAQSEYSNLICNQSSSIIFDNSNKESKVANETIFSSFEEISNSQINVIWSGSVKIVKSKLSQFVNFPKNNETAILIQIDFQEKTGDDTKQVYPNYNIRFVAGKVSKVSYFDTRCIPNLPGINLNLSYTNDFNGENVYLEDAKNVFINSYKPLKLFCKNVEKVYSISMNVVHKGVDFDLQIISKSDKHLGKQDETTVSNSHKNSRVVCFEHIEINSLNLLEVYGNVKKCEVCMFYNTSPFDDDHIYHYKRYNMSSVDVLHIIISNRGQQMVDLKKCNSKKIILETEHPFFVKEIVLNRNTKFVDTGKILYRKISGGDQNVEIRTSETKFAERGKEVYVVKKKKEKLCWMKCTKIVCENEVEEIVVKGCRELQEIVVGSNTKKIHVQSCENLRTISGDTKNVKIVVRNCINFIEK</sequence>
<evidence type="ECO:0000313" key="2">
    <source>
        <dbReference type="EMBL" id="ELP87601.1"/>
    </source>
</evidence>
<protein>
    <submittedName>
        <fullName evidence="2">Uncharacterized protein</fullName>
    </submittedName>
</protein>
<keyword evidence="3" id="KW-1185">Reference proteome</keyword>
<evidence type="ECO:0000256" key="1">
    <source>
        <dbReference type="SAM" id="MobiDB-lite"/>
    </source>
</evidence>